<sequence>MTKQIVFNLLLLTYPWTGNAMLSTTQPNERSYTPSTAIVIQHQDFALRDKSTLAMANLIAQLRLAIGSVVNQNFLISYIAGYQKSANKVRNTLLELGVDEKHIILRKVKVGVYPLFVESQSTSNSTPQCTDIPYTFPCATEINYSRQTTI</sequence>
<dbReference type="KEGG" id="adp:NCTC12871_01395"/>
<evidence type="ECO:0000313" key="1">
    <source>
        <dbReference type="EMBL" id="VEJ09906.1"/>
    </source>
</evidence>
<reference evidence="1 2" key="1">
    <citation type="submission" date="2018-12" db="EMBL/GenBank/DDBJ databases">
        <authorList>
            <consortium name="Pathogen Informatics"/>
        </authorList>
    </citation>
    <scope>NUCLEOTIDE SEQUENCE [LARGE SCALE GENOMIC DNA]</scope>
    <source>
        <strain evidence="1 2">NCTC12871</strain>
    </source>
</reference>
<gene>
    <name evidence="1" type="ORF">NCTC12871_01395</name>
</gene>
<accession>A0A448TVD2</accession>
<name>A0A448TVD2_9PAST</name>
<proteinExistence type="predicted"/>
<dbReference type="Proteomes" id="UP000279799">
    <property type="component" value="Chromosome"/>
</dbReference>
<keyword evidence="2" id="KW-1185">Reference proteome</keyword>
<evidence type="ECO:0000313" key="2">
    <source>
        <dbReference type="Proteomes" id="UP000279799"/>
    </source>
</evidence>
<dbReference type="EMBL" id="LR134510">
    <property type="protein sequence ID" value="VEJ09906.1"/>
    <property type="molecule type" value="Genomic_DNA"/>
</dbReference>
<dbReference type="AlphaFoldDB" id="A0A448TVD2"/>
<dbReference type="RefSeq" id="WP_126600215.1">
    <property type="nucleotide sequence ID" value="NZ_LR134510.1"/>
</dbReference>
<protein>
    <submittedName>
        <fullName evidence="1">Uncharacterized protein</fullName>
    </submittedName>
</protein>
<organism evidence="1 2">
    <name type="scientific">Actinobacillus delphinicola</name>
    <dbReference type="NCBI Taxonomy" id="51161"/>
    <lineage>
        <taxon>Bacteria</taxon>
        <taxon>Pseudomonadati</taxon>
        <taxon>Pseudomonadota</taxon>
        <taxon>Gammaproteobacteria</taxon>
        <taxon>Pasteurellales</taxon>
        <taxon>Pasteurellaceae</taxon>
        <taxon>Actinobacillus</taxon>
    </lineage>
</organism>